<accession>A0A6M3IQN7</accession>
<evidence type="ECO:0000313" key="2">
    <source>
        <dbReference type="EMBL" id="QJA59565.1"/>
    </source>
</evidence>
<sequence>MPEQKRRFRRKRQAHDGTPFGRHRAIIGGKRILVNPGDTVHCYTWELGSNWAESYDALDPEVIVPPNTYLRMQPKGGGWYDVVNTETGRAINARSLRHAEAVELIPADHILPPEIGDGDVPSTGPGAPDTDDEEAFDDGENEDFCTKATTGERYDA</sequence>
<dbReference type="EMBL" id="MT141375">
    <property type="protein sequence ID" value="QJA59565.1"/>
    <property type="molecule type" value="Genomic_DNA"/>
</dbReference>
<name>A0A6M3IQN7_9ZZZZ</name>
<protein>
    <submittedName>
        <fullName evidence="2">Uncharacterized protein</fullName>
    </submittedName>
</protein>
<dbReference type="AlphaFoldDB" id="A0A6M3IQN7"/>
<reference evidence="2" key="1">
    <citation type="submission" date="2020-03" db="EMBL/GenBank/DDBJ databases">
        <title>The deep terrestrial virosphere.</title>
        <authorList>
            <person name="Holmfeldt K."/>
            <person name="Nilsson E."/>
            <person name="Simone D."/>
            <person name="Lopez-Fernandez M."/>
            <person name="Wu X."/>
            <person name="de Brujin I."/>
            <person name="Lundin D."/>
            <person name="Andersson A."/>
            <person name="Bertilsson S."/>
            <person name="Dopson M."/>
        </authorList>
    </citation>
    <scope>NUCLEOTIDE SEQUENCE</scope>
    <source>
        <strain evidence="2">MM415B01265</strain>
    </source>
</reference>
<feature type="region of interest" description="Disordered" evidence="1">
    <location>
        <begin position="110"/>
        <end position="156"/>
    </location>
</feature>
<feature type="compositionally biased region" description="Acidic residues" evidence="1">
    <location>
        <begin position="129"/>
        <end position="143"/>
    </location>
</feature>
<feature type="region of interest" description="Disordered" evidence="1">
    <location>
        <begin position="1"/>
        <end position="20"/>
    </location>
</feature>
<feature type="compositionally biased region" description="Basic residues" evidence="1">
    <location>
        <begin position="1"/>
        <end position="13"/>
    </location>
</feature>
<organism evidence="2">
    <name type="scientific">viral metagenome</name>
    <dbReference type="NCBI Taxonomy" id="1070528"/>
    <lineage>
        <taxon>unclassified sequences</taxon>
        <taxon>metagenomes</taxon>
        <taxon>organismal metagenomes</taxon>
    </lineage>
</organism>
<evidence type="ECO:0000256" key="1">
    <source>
        <dbReference type="SAM" id="MobiDB-lite"/>
    </source>
</evidence>
<proteinExistence type="predicted"/>
<gene>
    <name evidence="2" type="ORF">MM415B01265_0010</name>
</gene>